<organism evidence="6 7">
    <name type="scientific">Malassezia vespertilionis</name>
    <dbReference type="NCBI Taxonomy" id="2020962"/>
    <lineage>
        <taxon>Eukaryota</taxon>
        <taxon>Fungi</taxon>
        <taxon>Dikarya</taxon>
        <taxon>Basidiomycota</taxon>
        <taxon>Ustilaginomycotina</taxon>
        <taxon>Malasseziomycetes</taxon>
        <taxon>Malasseziales</taxon>
        <taxon>Malasseziaceae</taxon>
        <taxon>Malassezia</taxon>
    </lineage>
</organism>
<dbReference type="Gene3D" id="3.40.50.1820">
    <property type="entry name" value="alpha/beta hydrolase"/>
    <property type="match status" value="1"/>
</dbReference>
<proteinExistence type="predicted"/>
<dbReference type="AlphaFoldDB" id="A0A2N1JC99"/>
<keyword evidence="3" id="KW-0812">Transmembrane</keyword>
<evidence type="ECO:0000313" key="6">
    <source>
        <dbReference type="EMBL" id="PKI84169.1"/>
    </source>
</evidence>
<dbReference type="InterPro" id="IPR022742">
    <property type="entry name" value="Hydrolase_4"/>
</dbReference>
<comment type="catalytic activity">
    <reaction evidence="2">
        <text>a monoacylglycerol + H2O = glycerol + a fatty acid + H(+)</text>
        <dbReference type="Rhea" id="RHEA:15245"/>
        <dbReference type="ChEBI" id="CHEBI:15377"/>
        <dbReference type="ChEBI" id="CHEBI:15378"/>
        <dbReference type="ChEBI" id="CHEBI:17408"/>
        <dbReference type="ChEBI" id="CHEBI:17754"/>
        <dbReference type="ChEBI" id="CHEBI:28868"/>
    </reaction>
</comment>
<evidence type="ECO:0008006" key="8">
    <source>
        <dbReference type="Google" id="ProtNLM"/>
    </source>
</evidence>
<dbReference type="GO" id="GO:0008474">
    <property type="term" value="F:palmitoyl-(protein) hydrolase activity"/>
    <property type="evidence" value="ECO:0007669"/>
    <property type="project" value="TreeGrafter"/>
</dbReference>
<keyword evidence="7" id="KW-1185">Reference proteome</keyword>
<dbReference type="SUPFAM" id="SSF53474">
    <property type="entry name" value="alpha/beta-Hydrolases"/>
    <property type="match status" value="1"/>
</dbReference>
<feature type="transmembrane region" description="Helical" evidence="3">
    <location>
        <begin position="12"/>
        <end position="31"/>
    </location>
</feature>
<dbReference type="PANTHER" id="PTHR12277:SF81">
    <property type="entry name" value="PROTEIN ABHD13"/>
    <property type="match status" value="1"/>
</dbReference>
<gene>
    <name evidence="6" type="ORF">MVES_001945</name>
</gene>
<keyword evidence="3" id="KW-1133">Transmembrane helix</keyword>
<name>A0A2N1JC99_9BASI</name>
<feature type="domain" description="AB hydrolase-1" evidence="4">
    <location>
        <begin position="93"/>
        <end position="202"/>
    </location>
</feature>
<dbReference type="GO" id="GO:0016020">
    <property type="term" value="C:membrane"/>
    <property type="evidence" value="ECO:0007669"/>
    <property type="project" value="TreeGrafter"/>
</dbReference>
<evidence type="ECO:0000256" key="2">
    <source>
        <dbReference type="ARBA" id="ARBA00048461"/>
    </source>
</evidence>
<evidence type="ECO:0000256" key="1">
    <source>
        <dbReference type="ARBA" id="ARBA00047591"/>
    </source>
</evidence>
<dbReference type="PANTHER" id="PTHR12277">
    <property type="entry name" value="ALPHA/BETA HYDROLASE DOMAIN-CONTAINING PROTEIN"/>
    <property type="match status" value="1"/>
</dbReference>
<dbReference type="Pfam" id="PF00561">
    <property type="entry name" value="Abhydrolase_1"/>
    <property type="match status" value="1"/>
</dbReference>
<evidence type="ECO:0000313" key="7">
    <source>
        <dbReference type="Proteomes" id="UP000232875"/>
    </source>
</evidence>
<dbReference type="InterPro" id="IPR000073">
    <property type="entry name" value="AB_hydrolase_1"/>
</dbReference>
<accession>A0A2N1JC99</accession>
<evidence type="ECO:0000256" key="3">
    <source>
        <dbReference type="SAM" id="Phobius"/>
    </source>
</evidence>
<dbReference type="OrthoDB" id="10249433at2759"/>
<dbReference type="STRING" id="2020962.A0A2N1JC99"/>
<dbReference type="InterPro" id="IPR029058">
    <property type="entry name" value="AB_hydrolase_fold"/>
</dbReference>
<dbReference type="Pfam" id="PF12146">
    <property type="entry name" value="Hydrolase_4"/>
    <property type="match status" value="1"/>
</dbReference>
<dbReference type="Proteomes" id="UP000232875">
    <property type="component" value="Unassembled WGS sequence"/>
</dbReference>
<protein>
    <recommendedName>
        <fullName evidence="8">Serine aminopeptidase S33 domain-containing protein</fullName>
    </recommendedName>
</protein>
<sequence length="323" mass="35790">MTWSGVPFLARVTLATVTLSIASLAGVIYVYQRALIYPSSIPDGSRTTVDAPDMYDLPYKEFRLKTPDGVLLHTYVMLQKGEDDAEEIASQRPTVLMLHANAGNMGHRLPLAVVFYRRLGSNVVMLSYRGYGLSTGDPSEPGLQIDAQTALDWIRANPVLSQTPVIVYGQSIGGAVAINVAARNPNYVRCMILENTFLSMPKLIPSVLPMLAPFTFLCREQWASEEMIQQTPATTPVLFLSGSSDELVPASHMAELYRLCTSKRKEIHLFPGATHNDTCLQPKYFDIIAAFLLKYVIDPDDVELEKESEAHRTVEKVLPKAEL</sequence>
<evidence type="ECO:0000259" key="4">
    <source>
        <dbReference type="Pfam" id="PF00561"/>
    </source>
</evidence>
<comment type="catalytic activity">
    <reaction evidence="1">
        <text>a diacylglycerol + H2O = a monoacylglycerol + a fatty acid + H(+)</text>
        <dbReference type="Rhea" id="RHEA:32731"/>
        <dbReference type="ChEBI" id="CHEBI:15377"/>
        <dbReference type="ChEBI" id="CHEBI:15378"/>
        <dbReference type="ChEBI" id="CHEBI:17408"/>
        <dbReference type="ChEBI" id="CHEBI:18035"/>
        <dbReference type="ChEBI" id="CHEBI:28868"/>
    </reaction>
</comment>
<keyword evidence="3" id="KW-0472">Membrane</keyword>
<evidence type="ECO:0000259" key="5">
    <source>
        <dbReference type="Pfam" id="PF12146"/>
    </source>
</evidence>
<feature type="domain" description="Serine aminopeptidase S33" evidence="5">
    <location>
        <begin position="232"/>
        <end position="276"/>
    </location>
</feature>
<reference evidence="6 7" key="1">
    <citation type="submission" date="2017-10" db="EMBL/GenBank/DDBJ databases">
        <title>A novel species of cold-tolerant Malassezia isolated from bats.</title>
        <authorList>
            <person name="Lorch J.M."/>
            <person name="Palmer J.M."/>
            <person name="Vanderwolf K.J."/>
            <person name="Schmidt K.Z."/>
            <person name="Verant M.L."/>
            <person name="Weller T.J."/>
            <person name="Blehert D.S."/>
        </authorList>
    </citation>
    <scope>NUCLEOTIDE SEQUENCE [LARGE SCALE GENOMIC DNA]</scope>
    <source>
        <strain evidence="6 7">NWHC:44797-103</strain>
    </source>
</reference>
<dbReference type="EMBL" id="KZ454990">
    <property type="protein sequence ID" value="PKI84169.1"/>
    <property type="molecule type" value="Genomic_DNA"/>
</dbReference>